<dbReference type="InterPro" id="IPR014145">
    <property type="entry name" value="LigD_pol_dom"/>
</dbReference>
<sequence>MSVKPPGASCDPSNPPIRPEPAYANQMSAAEQRAGIDLTNLDQPLSPDAGATKRDLVDYLDAVADRMLPGLVGRPLTVLRVLRGSAPFMQKNVPKYTPDWVRTVPIWAESSQRMVHYPLCDDRRTLLWLANQRAVEYHPTLGLADNVYRPTHLVLDLDPPAENDFTAVVNVAHLVRQALADCDLAGAVKTSGAKGLHVFVPIDDSAPVEDVAAATRALAARAEALDPDSATTAFIVEDRAGKVFVDATRAGGATVAAVYSPRLRPGTPVSFPLDWSDLDRINPGDFTVHTAIDALSGCDPWADSMPEPQCLPGDLIEQGRTIPVARVAAMHEGKRRARARRARDN</sequence>
<dbReference type="InterPro" id="IPR052171">
    <property type="entry name" value="NHEJ_LigD"/>
</dbReference>
<dbReference type="Proteomes" id="UP000554965">
    <property type="component" value="Unassembled WGS sequence"/>
</dbReference>
<dbReference type="EMBL" id="OCTY01000002">
    <property type="protein sequence ID" value="SOJ53335.1"/>
    <property type="molecule type" value="Genomic_DNA"/>
</dbReference>
<name>A0A7Z7N842_9MYCO</name>
<organism evidence="3 4">
    <name type="scientific">Mycobacterium simulans</name>
    <dbReference type="NCBI Taxonomy" id="627089"/>
    <lineage>
        <taxon>Bacteria</taxon>
        <taxon>Bacillati</taxon>
        <taxon>Actinomycetota</taxon>
        <taxon>Actinomycetes</taxon>
        <taxon>Mycobacteriales</taxon>
        <taxon>Mycobacteriaceae</taxon>
        <taxon>Mycobacterium</taxon>
    </lineage>
</organism>
<evidence type="ECO:0000259" key="2">
    <source>
        <dbReference type="Pfam" id="PF21686"/>
    </source>
</evidence>
<feature type="region of interest" description="Disordered" evidence="1">
    <location>
        <begin position="1"/>
        <end position="28"/>
    </location>
</feature>
<dbReference type="AlphaFoldDB" id="A0A7Z7N842"/>
<dbReference type="PANTHER" id="PTHR42705">
    <property type="entry name" value="BIFUNCTIONAL NON-HOMOLOGOUS END JOINING PROTEIN LIGD"/>
    <property type="match status" value="1"/>
</dbReference>
<dbReference type="PANTHER" id="PTHR42705:SF2">
    <property type="entry name" value="BIFUNCTIONAL NON-HOMOLOGOUS END JOINING PROTEIN LIGD"/>
    <property type="match status" value="1"/>
</dbReference>
<keyword evidence="4" id="KW-1185">Reference proteome</keyword>
<dbReference type="Pfam" id="PF21686">
    <property type="entry name" value="LigD_Prim-Pol"/>
    <property type="match status" value="1"/>
</dbReference>
<proteinExistence type="predicted"/>
<gene>
    <name evidence="3" type="primary">ligd</name>
    <name evidence="3" type="ORF">MSIMFB_00836</name>
</gene>
<evidence type="ECO:0000313" key="3">
    <source>
        <dbReference type="EMBL" id="SOJ53335.1"/>
    </source>
</evidence>
<feature type="domain" description="DNA ligase D polymerase" evidence="2">
    <location>
        <begin position="52"/>
        <end position="300"/>
    </location>
</feature>
<accession>A0A7Z7N842</accession>
<evidence type="ECO:0000313" key="4">
    <source>
        <dbReference type="Proteomes" id="UP000554965"/>
    </source>
</evidence>
<comment type="caution">
    <text evidence="3">The sequence shown here is derived from an EMBL/GenBank/DDBJ whole genome shotgun (WGS) entry which is preliminary data.</text>
</comment>
<protein>
    <submittedName>
        <fullName evidence="3">Bifunctional non-homologous end joining protein LigD</fullName>
    </submittedName>
</protein>
<reference evidence="3 4" key="1">
    <citation type="submission" date="2017-10" db="EMBL/GenBank/DDBJ databases">
        <authorList>
            <consortium name="Urmite Genomes"/>
        </authorList>
    </citation>
    <scope>NUCLEOTIDE SEQUENCE [LARGE SCALE GENOMIC DNA]</scope>
    <source>
        <strain evidence="3 4">FB-527</strain>
    </source>
</reference>
<dbReference type="Gene3D" id="3.90.920.10">
    <property type="entry name" value="DNA primase, PRIM domain"/>
    <property type="match status" value="1"/>
</dbReference>
<evidence type="ECO:0000256" key="1">
    <source>
        <dbReference type="SAM" id="MobiDB-lite"/>
    </source>
</evidence>